<evidence type="ECO:0000256" key="3">
    <source>
        <dbReference type="SAM" id="MobiDB-lite"/>
    </source>
</evidence>
<dbReference type="RefSeq" id="WP_115366315.1">
    <property type="nucleotide sequence ID" value="NZ_QBKA01000002.1"/>
</dbReference>
<evidence type="ECO:0000256" key="1">
    <source>
        <dbReference type="ARBA" id="ARBA00022741"/>
    </source>
</evidence>
<evidence type="ECO:0000256" key="2">
    <source>
        <dbReference type="ARBA" id="ARBA00022840"/>
    </source>
</evidence>
<dbReference type="EMBL" id="QBKA01000002">
    <property type="protein sequence ID" value="RDC60080.1"/>
    <property type="molecule type" value="Genomic_DNA"/>
</dbReference>
<dbReference type="CDD" id="cd05387">
    <property type="entry name" value="BY-kinase"/>
    <property type="match status" value="1"/>
</dbReference>
<dbReference type="InterPro" id="IPR005702">
    <property type="entry name" value="Wzc-like_C"/>
</dbReference>
<dbReference type="Gene3D" id="3.40.50.300">
    <property type="entry name" value="P-loop containing nucleotide triphosphate hydrolases"/>
    <property type="match status" value="1"/>
</dbReference>
<dbReference type="InterPro" id="IPR027417">
    <property type="entry name" value="P-loop_NTPase"/>
</dbReference>
<feature type="region of interest" description="Disordered" evidence="3">
    <location>
        <begin position="1"/>
        <end position="70"/>
    </location>
</feature>
<name>A0A369Q6N4_9SPHN</name>
<reference evidence="4 5" key="1">
    <citation type="submission" date="2018-04" db="EMBL/GenBank/DDBJ databases">
        <title>Altererythrobacter sp. HME9302 genome sequencing and assembly.</title>
        <authorList>
            <person name="Kang H."/>
            <person name="Kim H."/>
            <person name="Joh K."/>
        </authorList>
    </citation>
    <scope>NUCLEOTIDE SEQUENCE [LARGE SCALE GENOMIC DNA]</scope>
    <source>
        <strain evidence="4 5">HME9302</strain>
    </source>
</reference>
<keyword evidence="4" id="KW-0829">Tyrosine-protein kinase</keyword>
<keyword evidence="1" id="KW-0547">Nucleotide-binding</keyword>
<dbReference type="SUPFAM" id="SSF52540">
    <property type="entry name" value="P-loop containing nucleoside triphosphate hydrolases"/>
    <property type="match status" value="1"/>
</dbReference>
<keyword evidence="4" id="KW-0418">Kinase</keyword>
<keyword evidence="2" id="KW-0067">ATP-binding</keyword>
<dbReference type="AlphaFoldDB" id="A0A369Q6N4"/>
<keyword evidence="4" id="KW-0808">Transferase</keyword>
<organism evidence="4 5">
    <name type="scientific">Alteripontixanthobacter maritimus</name>
    <dbReference type="NCBI Taxonomy" id="2161824"/>
    <lineage>
        <taxon>Bacteria</taxon>
        <taxon>Pseudomonadati</taxon>
        <taxon>Pseudomonadota</taxon>
        <taxon>Alphaproteobacteria</taxon>
        <taxon>Sphingomonadales</taxon>
        <taxon>Erythrobacteraceae</taxon>
        <taxon>Alteripontixanthobacter</taxon>
    </lineage>
</organism>
<protein>
    <submittedName>
        <fullName evidence="4">Receptor protein-tyrosine kinase</fullName>
        <ecNumber evidence="4">2.7.10.1</ecNumber>
    </submittedName>
</protein>
<evidence type="ECO:0000313" key="4">
    <source>
        <dbReference type="EMBL" id="RDC60080.1"/>
    </source>
</evidence>
<comment type="caution">
    <text evidence="4">The sequence shown here is derived from an EMBL/GenBank/DDBJ whole genome shotgun (WGS) entry which is preliminary data.</text>
</comment>
<dbReference type="Proteomes" id="UP000253727">
    <property type="component" value="Unassembled WGS sequence"/>
</dbReference>
<dbReference type="InterPro" id="IPR050445">
    <property type="entry name" value="Bact_polysacc_biosynth/exp"/>
</dbReference>
<keyword evidence="5" id="KW-1185">Reference proteome</keyword>
<evidence type="ECO:0000313" key="5">
    <source>
        <dbReference type="Proteomes" id="UP000253727"/>
    </source>
</evidence>
<dbReference type="PANTHER" id="PTHR32309">
    <property type="entry name" value="TYROSINE-PROTEIN KINASE"/>
    <property type="match status" value="1"/>
</dbReference>
<gene>
    <name evidence="4" type="ORF">HME9302_01279</name>
</gene>
<dbReference type="EC" id="2.7.10.1" evidence="4"/>
<keyword evidence="4" id="KW-0675">Receptor</keyword>
<dbReference type="OrthoDB" id="9775724at2"/>
<proteinExistence type="predicted"/>
<sequence>MTEHTKIPLPGEPAGKDDNSLLEKASGAFGLGNFKAAPMPETLDERRMKRARPVRKTAGEAAAPTTGQTTAEPVAAPADFVSPDMTGFSVPATVPMQEMVAEPPADGSRRVVFQGVQHAIDTGRLAEKGMILPGTGPSGLLEEFRIVKRQLIGAARERGTDASRRIMVTSPLPGEGKTYCATNLAIAMAAERDGEVLLVDADFGNPSIVDLLGLPAGPGLMDALSNESVAVEDFVLGTDIPGLWVLPAGTRTGADAEYLASTRTADVLDRLTAGADRRMVIFDTPPALAASPAAELAKHVGQTVLVARADTTGQNALEDAVQLLAACPDLKLLLNASSFSPSGRRFGSYYGYGE</sequence>
<dbReference type="PANTHER" id="PTHR32309:SF31">
    <property type="entry name" value="CAPSULAR EXOPOLYSACCHARIDE FAMILY"/>
    <property type="match status" value="1"/>
</dbReference>
<accession>A0A369Q6N4</accession>
<dbReference type="GO" id="GO:0004714">
    <property type="term" value="F:transmembrane receptor protein tyrosine kinase activity"/>
    <property type="evidence" value="ECO:0007669"/>
    <property type="project" value="UniProtKB-EC"/>
</dbReference>